<dbReference type="EMBL" id="MU970114">
    <property type="protein sequence ID" value="KAK9320854.1"/>
    <property type="molecule type" value="Genomic_DNA"/>
</dbReference>
<comment type="caution">
    <text evidence="1">The sequence shown here is derived from an EMBL/GenBank/DDBJ whole genome shotgun (WGS) entry which is preliminary data.</text>
</comment>
<evidence type="ECO:0000313" key="1">
    <source>
        <dbReference type="EMBL" id="KAK9320854.1"/>
    </source>
</evidence>
<evidence type="ECO:0000313" key="2">
    <source>
        <dbReference type="Proteomes" id="UP001489719"/>
    </source>
</evidence>
<organism evidence="1 2">
    <name type="scientific">Lipomyces orientalis</name>
    <dbReference type="NCBI Taxonomy" id="1233043"/>
    <lineage>
        <taxon>Eukaryota</taxon>
        <taxon>Fungi</taxon>
        <taxon>Dikarya</taxon>
        <taxon>Ascomycota</taxon>
        <taxon>Saccharomycotina</taxon>
        <taxon>Lipomycetes</taxon>
        <taxon>Lipomycetales</taxon>
        <taxon>Lipomycetaceae</taxon>
        <taxon>Lipomyces</taxon>
    </lineage>
</organism>
<protein>
    <submittedName>
        <fullName evidence="1">Homogentisate 1,2-dioxygenase</fullName>
    </submittedName>
</protein>
<reference evidence="2" key="1">
    <citation type="journal article" date="2024" name="Front. Bioeng. Biotechnol.">
        <title>Genome-scale model development and genomic sequencing of the oleaginous clade Lipomyces.</title>
        <authorList>
            <person name="Czajka J.J."/>
            <person name="Han Y."/>
            <person name="Kim J."/>
            <person name="Mondo S.J."/>
            <person name="Hofstad B.A."/>
            <person name="Robles A."/>
            <person name="Haridas S."/>
            <person name="Riley R."/>
            <person name="LaButti K."/>
            <person name="Pangilinan J."/>
            <person name="Andreopoulos W."/>
            <person name="Lipzen A."/>
            <person name="Yan J."/>
            <person name="Wang M."/>
            <person name="Ng V."/>
            <person name="Grigoriev I.V."/>
            <person name="Spatafora J.W."/>
            <person name="Magnuson J.K."/>
            <person name="Baker S.E."/>
            <person name="Pomraning K.R."/>
        </authorList>
    </citation>
    <scope>NUCLEOTIDE SEQUENCE [LARGE SCALE GENOMIC DNA]</scope>
    <source>
        <strain evidence="2">CBS 10300</strain>
    </source>
</reference>
<accession>A0ACC3TI34</accession>
<keyword evidence="2" id="KW-1185">Reference proteome</keyword>
<dbReference type="Proteomes" id="UP001489719">
    <property type="component" value="Unassembled WGS sequence"/>
</dbReference>
<sequence length="460" mass="51409">MVYSDKIRNDPYSYQEGFGSYLVSEAVPNVLPDYGNNPKKCAYGLYAEQLSGTAFTVDRANNQHTWLYKIRPSVGHLPLKPVAHHCMVGQFSPDSPHIVPTPTQLRWDPLTELRDDYSDDDFVSSLRTVCGAGDAQTRNGLAIHLFAASKSMEKTAFYNSDGHFLVLPVVGDMDIKTELGMMRIFPGDIAVIPRGFKFTVILCEGSEKIAGYVLEVFNGHFALPELGPIGANCLANARDFKYPVASFEDVDEEWTILNKYLGGLYMATQNHSPYDVVGYHGNYSPYKYDLSKFCAVGSVTFDHPDPSIFTVLTCRSDSLRTPIADFIIFPPRWLVAENTFRPPYFHRNCMSEFMVNVRGVYDAKAGGFLPGGASLHSMNAAHGPDVETFEQASNVELVPQKVGVGSLSIMFESSYQLATTEWAIQISKKIQKDYHKVWDGFTPYFRKYHKDGLIGQIVDD</sequence>
<name>A0ACC3TI34_9ASCO</name>
<gene>
    <name evidence="1" type="ORF">V1517DRAFT_194595</name>
</gene>
<proteinExistence type="predicted"/>